<name>A0ABP8SUS0_9ACTN</name>
<dbReference type="Proteomes" id="UP001500307">
    <property type="component" value="Unassembled WGS sequence"/>
</dbReference>
<keyword evidence="1" id="KW-0479">Metal-binding</keyword>
<evidence type="ECO:0000313" key="3">
    <source>
        <dbReference type="EMBL" id="GAA4573747.1"/>
    </source>
</evidence>
<proteinExistence type="predicted"/>
<dbReference type="CDD" id="cd07010">
    <property type="entry name" value="cupin_PMI_type_I_N_bac"/>
    <property type="match status" value="1"/>
</dbReference>
<dbReference type="Gene3D" id="2.60.120.10">
    <property type="entry name" value="Jelly Rolls"/>
    <property type="match status" value="2"/>
</dbReference>
<evidence type="ECO:0000256" key="1">
    <source>
        <dbReference type="ARBA" id="ARBA00022723"/>
    </source>
</evidence>
<dbReference type="PANTHER" id="PTHR42742:SF3">
    <property type="entry name" value="FRUCTOKINASE"/>
    <property type="match status" value="1"/>
</dbReference>
<keyword evidence="4" id="KW-1185">Reference proteome</keyword>
<comment type="caution">
    <text evidence="3">The sequence shown here is derived from an EMBL/GenBank/DDBJ whole genome shotgun (WGS) entry which is preliminary data.</text>
</comment>
<dbReference type="InterPro" id="IPR051804">
    <property type="entry name" value="Carb_Metab_Reg_Kinase/Isom"/>
</dbReference>
<reference evidence="4" key="1">
    <citation type="journal article" date="2019" name="Int. J. Syst. Evol. Microbiol.">
        <title>The Global Catalogue of Microorganisms (GCM) 10K type strain sequencing project: providing services to taxonomists for standard genome sequencing and annotation.</title>
        <authorList>
            <consortium name="The Broad Institute Genomics Platform"/>
            <consortium name="The Broad Institute Genome Sequencing Center for Infectious Disease"/>
            <person name="Wu L."/>
            <person name="Ma J."/>
        </authorList>
    </citation>
    <scope>NUCLEOTIDE SEQUENCE [LARGE SCALE GENOMIC DNA]</scope>
    <source>
        <strain evidence="4">JCM 3175</strain>
    </source>
</reference>
<dbReference type="GO" id="GO:0016853">
    <property type="term" value="F:isomerase activity"/>
    <property type="evidence" value="ECO:0007669"/>
    <property type="project" value="UniProtKB-KW"/>
</dbReference>
<keyword evidence="3" id="KW-0413">Isomerase</keyword>
<dbReference type="EMBL" id="BAABGU010000022">
    <property type="protein sequence ID" value="GAA4573747.1"/>
    <property type="molecule type" value="Genomic_DNA"/>
</dbReference>
<evidence type="ECO:0000313" key="4">
    <source>
        <dbReference type="Proteomes" id="UP001500307"/>
    </source>
</evidence>
<dbReference type="PANTHER" id="PTHR42742">
    <property type="entry name" value="TRANSCRIPTIONAL REPRESSOR MPRA"/>
    <property type="match status" value="1"/>
</dbReference>
<evidence type="ECO:0000256" key="2">
    <source>
        <dbReference type="ARBA" id="ARBA00022833"/>
    </source>
</evidence>
<dbReference type="InterPro" id="IPR014710">
    <property type="entry name" value="RmlC-like_jellyroll"/>
</dbReference>
<keyword evidence="2" id="KW-0862">Zinc</keyword>
<organism evidence="3 4">
    <name type="scientific">Micromonospora coerulea</name>
    <dbReference type="NCBI Taxonomy" id="47856"/>
    <lineage>
        <taxon>Bacteria</taxon>
        <taxon>Bacillati</taxon>
        <taxon>Actinomycetota</taxon>
        <taxon>Actinomycetes</taxon>
        <taxon>Micromonosporales</taxon>
        <taxon>Micromonosporaceae</taxon>
        <taxon>Micromonospora</taxon>
    </lineage>
</organism>
<sequence>MRPLRLAANTPRSFYRGTGRIHRFRGLPVPADAYYPEDWVGSTTARYRSAPAGLTVLDEGRTLAEEMAAEPVRWLGPEHVARFGPDPAILVKLLDAGERLPLHVHPDRRFGRDHLASPYGKTEAWVIVDAVPDAVVHLGFARDVEPDELTGWARTQQIAPMLAATNHVPVRRGDAVLVPAGLPHAIGPGIFLVEVQEPTDFSVLLEREGFPVSESSAYLGLGMDEALACVDRGAWNEGRLADLSRARRDARQGRQGVERLFPEQADEFFAAERLRPDPVSDLDEGFSIIVMLSGHGSLRYAEGTLPITAGDTMVVPFGAGRCELRGELEAIRCRPALRA</sequence>
<gene>
    <name evidence="3" type="ORF">GCM10023176_39370</name>
</gene>
<dbReference type="RefSeq" id="WP_200211000.1">
    <property type="nucleotide sequence ID" value="NZ_BAABGU010000022.1"/>
</dbReference>
<dbReference type="InterPro" id="IPR011051">
    <property type="entry name" value="RmlC_Cupin_sf"/>
</dbReference>
<accession>A0ABP8SUS0</accession>
<dbReference type="SUPFAM" id="SSF51182">
    <property type="entry name" value="RmlC-like cupins"/>
    <property type="match status" value="1"/>
</dbReference>
<protein>
    <submittedName>
        <fullName evidence="3">Class I mannose-6-phosphate isomerase</fullName>
    </submittedName>
</protein>